<keyword evidence="2" id="KW-0238">DNA-binding</keyword>
<dbReference type="SUPFAM" id="SSF46689">
    <property type="entry name" value="Homeodomain-like"/>
    <property type="match status" value="1"/>
</dbReference>
<sequence>MINTSNTLNLLPFIQLFESKNIPWQEHAARHDIPSTAIDTPSWVPSYKVFAFLSSMSALTGLNIGAHAGTLSSIDKLFPHLLDKVSTFEEAIAKLISAMTQISSHVTVWTQKIDGVWFLCYRSAYSSDSIGFEQTEWFRCFAFIEFCKRYLGQQWQPNNIHVQLDHIHPDLPKGYTKQQIVLNEQFGAIEIELTKDFEVLNNTQQSSDWFSTVIKLVDSYAHLPWFNIDWFCQLIGVSTRTMQRQLHKNNTSFLTLRNNARYRRACHSLRNSTLSIEEIAYLCGYNDISNFNRAFKRWSGQTAPEYRRYRTKP</sequence>
<proteinExistence type="predicted"/>
<name>A0ABT7Y5B3_9VIBR</name>
<gene>
    <name evidence="5" type="ORF">QWJ08_16425</name>
</gene>
<evidence type="ECO:0000256" key="1">
    <source>
        <dbReference type="ARBA" id="ARBA00023015"/>
    </source>
</evidence>
<evidence type="ECO:0000259" key="4">
    <source>
        <dbReference type="PROSITE" id="PS01124"/>
    </source>
</evidence>
<keyword evidence="1" id="KW-0805">Transcription regulation</keyword>
<dbReference type="Gene3D" id="1.10.10.60">
    <property type="entry name" value="Homeodomain-like"/>
    <property type="match status" value="1"/>
</dbReference>
<dbReference type="RefSeq" id="WP_289962982.1">
    <property type="nucleotide sequence ID" value="NZ_JAUEOZ010000002.1"/>
</dbReference>
<dbReference type="EMBL" id="JAUEOZ010000002">
    <property type="protein sequence ID" value="MDN2482929.1"/>
    <property type="molecule type" value="Genomic_DNA"/>
</dbReference>
<evidence type="ECO:0000313" key="5">
    <source>
        <dbReference type="EMBL" id="MDN2482929.1"/>
    </source>
</evidence>
<dbReference type="Proteomes" id="UP001169719">
    <property type="component" value="Unassembled WGS sequence"/>
</dbReference>
<dbReference type="SMART" id="SM00342">
    <property type="entry name" value="HTH_ARAC"/>
    <property type="match status" value="1"/>
</dbReference>
<evidence type="ECO:0000313" key="6">
    <source>
        <dbReference type="Proteomes" id="UP001169719"/>
    </source>
</evidence>
<dbReference type="PROSITE" id="PS01124">
    <property type="entry name" value="HTH_ARAC_FAMILY_2"/>
    <property type="match status" value="1"/>
</dbReference>
<keyword evidence="3" id="KW-0804">Transcription</keyword>
<comment type="caution">
    <text evidence="5">The sequence shown here is derived from an EMBL/GenBank/DDBJ whole genome shotgun (WGS) entry which is preliminary data.</text>
</comment>
<accession>A0ABT7Y5B3</accession>
<organism evidence="5 6">
    <name type="scientific">Vibrio agarivorans</name>
    <dbReference type="NCBI Taxonomy" id="153622"/>
    <lineage>
        <taxon>Bacteria</taxon>
        <taxon>Pseudomonadati</taxon>
        <taxon>Pseudomonadota</taxon>
        <taxon>Gammaproteobacteria</taxon>
        <taxon>Vibrionales</taxon>
        <taxon>Vibrionaceae</taxon>
        <taxon>Vibrio</taxon>
    </lineage>
</organism>
<dbReference type="PANTHER" id="PTHR47894">
    <property type="entry name" value="HTH-TYPE TRANSCRIPTIONAL REGULATOR GADX"/>
    <property type="match status" value="1"/>
</dbReference>
<protein>
    <submittedName>
        <fullName evidence="5">AraC family transcriptional regulator</fullName>
    </submittedName>
</protein>
<keyword evidence="6" id="KW-1185">Reference proteome</keyword>
<dbReference type="InterPro" id="IPR009057">
    <property type="entry name" value="Homeodomain-like_sf"/>
</dbReference>
<evidence type="ECO:0000256" key="2">
    <source>
        <dbReference type="ARBA" id="ARBA00023125"/>
    </source>
</evidence>
<feature type="domain" description="HTH araC/xylS-type" evidence="4">
    <location>
        <begin position="211"/>
        <end position="309"/>
    </location>
</feature>
<evidence type="ECO:0000256" key="3">
    <source>
        <dbReference type="ARBA" id="ARBA00023163"/>
    </source>
</evidence>
<reference evidence="5" key="1">
    <citation type="submission" date="2024-05" db="EMBL/GenBank/DDBJ databases">
        <title>Genome Sequences of Four Agar- Degrading Marine Bacteria.</title>
        <authorList>
            <person name="Phillips E.K."/>
            <person name="Shaffer J.C."/>
            <person name="Henson M.W."/>
            <person name="Temperton B."/>
            <person name="Thrash C.J."/>
            <person name="Martin M.O."/>
        </authorList>
    </citation>
    <scope>NUCLEOTIDE SEQUENCE</scope>
    <source>
        <strain evidence="5">EKP203</strain>
    </source>
</reference>
<dbReference type="Pfam" id="PF12833">
    <property type="entry name" value="HTH_18"/>
    <property type="match status" value="1"/>
</dbReference>
<dbReference type="InterPro" id="IPR018060">
    <property type="entry name" value="HTH_AraC"/>
</dbReference>
<dbReference type="PANTHER" id="PTHR47894:SF1">
    <property type="entry name" value="HTH-TYPE TRANSCRIPTIONAL REGULATOR VQSM"/>
    <property type="match status" value="1"/>
</dbReference>